<dbReference type="GO" id="GO:0003677">
    <property type="term" value="F:DNA binding"/>
    <property type="evidence" value="ECO:0007669"/>
    <property type="project" value="UniProtKB-UniRule"/>
</dbReference>
<evidence type="ECO:0000256" key="6">
    <source>
        <dbReference type="ARBA" id="ARBA00022840"/>
    </source>
</evidence>
<dbReference type="PROSITE" id="PS52040">
    <property type="entry name" value="TOPO_IIA"/>
    <property type="match status" value="1"/>
</dbReference>
<keyword evidence="14" id="KW-1185">Reference proteome</keyword>
<dbReference type="EMBL" id="MH059636">
    <property type="protein sequence ID" value="AWD90431.1"/>
    <property type="molecule type" value="Genomic_DNA"/>
</dbReference>
<organism evidence="13 14">
    <name type="scientific">Erwinia phage Cronus</name>
    <dbReference type="NCBI Taxonomy" id="2163633"/>
    <lineage>
        <taxon>Viruses</taxon>
        <taxon>Duplodnaviria</taxon>
        <taxon>Heunggongvirae</taxon>
        <taxon>Uroviricota</taxon>
        <taxon>Caudoviricetes</taxon>
        <taxon>Pantevenvirales</taxon>
        <taxon>Straboviridae</taxon>
        <taxon>Tevenvirinae</taxon>
        <taxon>Risoevirus</taxon>
        <taxon>Risoevirus cronus</taxon>
        <taxon>Roskildevirus cronus</taxon>
    </lineage>
</organism>
<feature type="active site" description="O-(5'-phospho-DNA)-tyrosine intermediate" evidence="10">
    <location>
        <position position="134"/>
    </location>
</feature>
<evidence type="ECO:0000256" key="1">
    <source>
        <dbReference type="ARBA" id="ARBA00000185"/>
    </source>
</evidence>
<comment type="similarity">
    <text evidence="3">Belongs to the type II topoisomerase family.</text>
</comment>
<dbReference type="GeneID" id="65112864"/>
<evidence type="ECO:0000256" key="7">
    <source>
        <dbReference type="ARBA" id="ARBA00023029"/>
    </source>
</evidence>
<name>A0A2S1GM13_9CAUD</name>
<dbReference type="PANTHER" id="PTHR10169">
    <property type="entry name" value="DNA TOPOISOMERASE/GYRASE"/>
    <property type="match status" value="1"/>
</dbReference>
<dbReference type="Gene3D" id="3.30.1360.40">
    <property type="match status" value="1"/>
</dbReference>
<evidence type="ECO:0000313" key="14">
    <source>
        <dbReference type="Proteomes" id="UP000246316"/>
    </source>
</evidence>
<keyword evidence="11" id="KW-0175">Coiled coil</keyword>
<dbReference type="KEGG" id="vg:65112864"/>
<dbReference type="GO" id="GO:0000819">
    <property type="term" value="P:sister chromatid segregation"/>
    <property type="evidence" value="ECO:0007669"/>
    <property type="project" value="TreeGrafter"/>
</dbReference>
<dbReference type="PANTHER" id="PTHR10169:SF38">
    <property type="entry name" value="DNA TOPOISOMERASE 2"/>
    <property type="match status" value="1"/>
</dbReference>
<dbReference type="InterPro" id="IPR013757">
    <property type="entry name" value="Topo_IIA_A_a_sf"/>
</dbReference>
<dbReference type="GO" id="GO:0005524">
    <property type="term" value="F:ATP binding"/>
    <property type="evidence" value="ECO:0007669"/>
    <property type="project" value="UniProtKB-KW"/>
</dbReference>
<evidence type="ECO:0000256" key="3">
    <source>
        <dbReference type="ARBA" id="ARBA00011080"/>
    </source>
</evidence>
<dbReference type="SUPFAM" id="SSF56719">
    <property type="entry name" value="Type II DNA topoisomerase"/>
    <property type="match status" value="1"/>
</dbReference>
<comment type="cofactor">
    <cofactor evidence="2">
        <name>Mg(2+)</name>
        <dbReference type="ChEBI" id="CHEBI:18420"/>
    </cofactor>
</comment>
<proteinExistence type="inferred from homology"/>
<evidence type="ECO:0000256" key="10">
    <source>
        <dbReference type="PROSITE-ProRule" id="PRU01384"/>
    </source>
</evidence>
<evidence type="ECO:0000259" key="12">
    <source>
        <dbReference type="PROSITE" id="PS52040"/>
    </source>
</evidence>
<accession>A0A2S1GM13</accession>
<dbReference type="Gene3D" id="3.90.199.10">
    <property type="entry name" value="Topoisomerase II, domain 5"/>
    <property type="match status" value="1"/>
</dbReference>
<keyword evidence="9 10" id="KW-0413">Isomerase</keyword>
<evidence type="ECO:0000256" key="5">
    <source>
        <dbReference type="ARBA" id="ARBA00022741"/>
    </source>
</evidence>
<feature type="coiled-coil region" evidence="11">
    <location>
        <begin position="420"/>
        <end position="447"/>
    </location>
</feature>
<evidence type="ECO:0000256" key="4">
    <source>
        <dbReference type="ARBA" id="ARBA00012895"/>
    </source>
</evidence>
<dbReference type="InterPro" id="IPR013760">
    <property type="entry name" value="Topo_IIA-like_dom_sf"/>
</dbReference>
<dbReference type="SMART" id="SM00434">
    <property type="entry name" value="TOP4c"/>
    <property type="match status" value="1"/>
</dbReference>
<dbReference type="InterPro" id="IPR050634">
    <property type="entry name" value="DNA_Topoisomerase_II"/>
</dbReference>
<evidence type="ECO:0000256" key="9">
    <source>
        <dbReference type="ARBA" id="ARBA00023235"/>
    </source>
</evidence>
<keyword evidence="8 10" id="KW-0238">DNA-binding</keyword>
<evidence type="ECO:0000256" key="2">
    <source>
        <dbReference type="ARBA" id="ARBA00001946"/>
    </source>
</evidence>
<reference evidence="13" key="1">
    <citation type="submission" date="2018-03" db="EMBL/GenBank/DDBJ databases">
        <title>Phage therapy in agriculture - a green tech approach to combat plant pathogenic bacteria.</title>
        <authorList>
            <person name="Carstens A.B."/>
            <person name="Djurhuus A.M."/>
            <person name="Hansen L.H."/>
        </authorList>
    </citation>
    <scope>NUCLEOTIDE SEQUENCE [LARGE SCALE GENOMIC DNA]</scope>
</reference>
<dbReference type="RefSeq" id="YP_010095230.1">
    <property type="nucleotide sequence ID" value="NC_055743.1"/>
</dbReference>
<sequence>MSLDFLDLATKQLDDSLTSSNDRSLSDIIDKEALAYAMYSLEERAIPNMIDGFKPVHRFIIARSLLMARGNKDKFHKLASIAGGIADLGYHHAEGAAQEAAALMANTWNNNVPLLDGQGNFGSRLVQEAAASRYIFGRVSNNFYKLYKDNEYAPEHEDVEHVPPKFYLPIIPTVLLNGIKGIATGYATDILPHSLESVKECTLAALNGTLDKEPEVSFPEFKGKVICTELGKYELQGTYDWVSRKAIRITELPYRFDRATYVEKVLDKLEDDGFITYDDDCSKSGFGFLVKFKKEYILGETEEERHEKIMKDFALIERRSQNLTVIGEDGKLKEFDRASDLIRHFVSVRKTFIDIRIKNKIEETKDAFEFALAKVQFIKAVIDGDIVIQKKTRAQLVSEIVAHNTSWEPYVDRLVSMNIYHITSDEAKKLAEQAKELKSQHEYWKKTSPEIEYVKDLEAI</sequence>
<dbReference type="Proteomes" id="UP000246316">
    <property type="component" value="Segment"/>
</dbReference>
<dbReference type="EC" id="5.6.2.2" evidence="4"/>
<dbReference type="InterPro" id="IPR013758">
    <property type="entry name" value="Topo_IIA_A/C_ab"/>
</dbReference>
<dbReference type="Pfam" id="PF00521">
    <property type="entry name" value="DNA_topoisoIV"/>
    <property type="match status" value="1"/>
</dbReference>
<keyword evidence="5" id="KW-0547">Nucleotide-binding</keyword>
<dbReference type="InterPro" id="IPR001154">
    <property type="entry name" value="TopoII_euk"/>
</dbReference>
<evidence type="ECO:0000256" key="11">
    <source>
        <dbReference type="SAM" id="Coils"/>
    </source>
</evidence>
<evidence type="ECO:0000313" key="13">
    <source>
        <dbReference type="EMBL" id="AWD90431.1"/>
    </source>
</evidence>
<dbReference type="Gene3D" id="1.10.268.10">
    <property type="entry name" value="Topoisomerase, domain 3"/>
    <property type="match status" value="1"/>
</dbReference>
<dbReference type="GO" id="GO:0006265">
    <property type="term" value="P:DNA topological change"/>
    <property type="evidence" value="ECO:0007669"/>
    <property type="project" value="UniProtKB-UniRule"/>
</dbReference>
<keyword evidence="7 10" id="KW-0799">Topoisomerase</keyword>
<evidence type="ECO:0000256" key="8">
    <source>
        <dbReference type="ARBA" id="ARBA00023125"/>
    </source>
</evidence>
<comment type="catalytic activity">
    <reaction evidence="1 10">
        <text>ATP-dependent breakage, passage and rejoining of double-stranded DNA.</text>
        <dbReference type="EC" id="5.6.2.2"/>
    </reaction>
</comment>
<protein>
    <recommendedName>
        <fullName evidence="4">DNA topoisomerase (ATP-hydrolyzing)</fullName>
        <ecNumber evidence="4">5.6.2.2</ecNumber>
    </recommendedName>
</protein>
<dbReference type="PRINTS" id="PR01158">
    <property type="entry name" value="TOPISMRASEII"/>
</dbReference>
<feature type="domain" description="Topo IIA-type catalytic" evidence="12">
    <location>
        <begin position="46"/>
        <end position="457"/>
    </location>
</feature>
<keyword evidence="6" id="KW-0067">ATP-binding</keyword>
<dbReference type="InterPro" id="IPR002205">
    <property type="entry name" value="Topo_IIA_dom_A"/>
</dbReference>
<dbReference type="GO" id="GO:0003918">
    <property type="term" value="F:DNA topoisomerase type II (double strand cut, ATP-hydrolyzing) activity"/>
    <property type="evidence" value="ECO:0007669"/>
    <property type="project" value="UniProtKB-EC"/>
</dbReference>